<organism evidence="2 3">
    <name type="scientific">Tunturiibacter lichenicola</name>
    <dbReference type="NCBI Taxonomy" id="2051959"/>
    <lineage>
        <taxon>Bacteria</taxon>
        <taxon>Pseudomonadati</taxon>
        <taxon>Acidobacteriota</taxon>
        <taxon>Terriglobia</taxon>
        <taxon>Terriglobales</taxon>
        <taxon>Acidobacteriaceae</taxon>
        <taxon>Tunturiibacter</taxon>
    </lineage>
</organism>
<dbReference type="SUPFAM" id="SSF54427">
    <property type="entry name" value="NTF2-like"/>
    <property type="match status" value="1"/>
</dbReference>
<dbReference type="Pfam" id="PF20409">
    <property type="entry name" value="SnoaL_5"/>
    <property type="match status" value="1"/>
</dbReference>
<gene>
    <name evidence="2" type="ORF">HDF10_003435</name>
</gene>
<comment type="caution">
    <text evidence="2">The sequence shown here is derived from an EMBL/GenBank/DDBJ whole genome shotgun (WGS) entry which is preliminary data.</text>
</comment>
<evidence type="ECO:0000313" key="2">
    <source>
        <dbReference type="EMBL" id="MBB5345441.1"/>
    </source>
</evidence>
<sequence>MTTQTQVMTTQELADKLVSLCREGKFEEATASLYSDDIVSMEAGAPPGGERESKGLAAVKAKGEWWATNHEVHSCTVEGPLVAGSHFACTFKLDVTFKPQSRRFVMEEVAVYKVADGKVVYEEFFYNM</sequence>
<dbReference type="InterPro" id="IPR032710">
    <property type="entry name" value="NTF2-like_dom_sf"/>
</dbReference>
<dbReference type="AlphaFoldDB" id="A0A7W8JCE1"/>
<evidence type="ECO:0000259" key="1">
    <source>
        <dbReference type="Pfam" id="PF20409"/>
    </source>
</evidence>
<evidence type="ECO:0000313" key="3">
    <source>
        <dbReference type="Proteomes" id="UP000569092"/>
    </source>
</evidence>
<feature type="domain" description="SnoaL-like" evidence="1">
    <location>
        <begin position="8"/>
        <end position="126"/>
    </location>
</feature>
<dbReference type="Proteomes" id="UP000569092">
    <property type="component" value="Unassembled WGS sequence"/>
</dbReference>
<proteinExistence type="predicted"/>
<name>A0A7W8JCE1_9BACT</name>
<protein>
    <recommendedName>
        <fullName evidence="1">SnoaL-like domain-containing protein</fullName>
    </recommendedName>
</protein>
<accession>A0A7W8JCE1</accession>
<reference evidence="2 3" key="1">
    <citation type="submission" date="2020-08" db="EMBL/GenBank/DDBJ databases">
        <title>Genomic Encyclopedia of Type Strains, Phase IV (KMG-V): Genome sequencing to study the core and pangenomes of soil and plant-associated prokaryotes.</title>
        <authorList>
            <person name="Whitman W."/>
        </authorList>
    </citation>
    <scope>NUCLEOTIDE SEQUENCE [LARGE SCALE GENOMIC DNA]</scope>
    <source>
        <strain evidence="2 3">M8US30</strain>
    </source>
</reference>
<dbReference type="InterPro" id="IPR046860">
    <property type="entry name" value="SnoaL_5"/>
</dbReference>
<dbReference type="EMBL" id="JACHDZ010000006">
    <property type="protein sequence ID" value="MBB5345441.1"/>
    <property type="molecule type" value="Genomic_DNA"/>
</dbReference>
<dbReference type="Gene3D" id="3.10.450.50">
    <property type="match status" value="1"/>
</dbReference>